<dbReference type="InterPro" id="IPR036236">
    <property type="entry name" value="Znf_C2H2_sf"/>
</dbReference>
<keyword evidence="2 6" id="KW-0863">Zinc-finger</keyword>
<dbReference type="InterPro" id="IPR012337">
    <property type="entry name" value="RNaseH-like_sf"/>
</dbReference>
<dbReference type="Proteomes" id="UP000887568">
    <property type="component" value="Unplaced"/>
</dbReference>
<feature type="compositionally biased region" description="Low complexity" evidence="7">
    <location>
        <begin position="100"/>
        <end position="111"/>
    </location>
</feature>
<accession>A0A914AFD5</accession>
<dbReference type="PANTHER" id="PTHR46481:SF9">
    <property type="entry name" value="ZINC FINGER BED DOMAIN-CONTAINING PROTEIN 1-LIKE"/>
    <property type="match status" value="1"/>
</dbReference>
<dbReference type="EnsemblMetazoa" id="XM_038206505.1">
    <property type="protein sequence ID" value="XP_038062433.1"/>
    <property type="gene ID" value="LOC119732927"/>
</dbReference>
<keyword evidence="1" id="KW-0479">Metal-binding</keyword>
<dbReference type="GO" id="GO:0008270">
    <property type="term" value="F:zinc ion binding"/>
    <property type="evidence" value="ECO:0007669"/>
    <property type="project" value="UniProtKB-KW"/>
</dbReference>
<dbReference type="InterPro" id="IPR052035">
    <property type="entry name" value="ZnF_BED_domain_contain"/>
</dbReference>
<keyword evidence="5" id="KW-0804">Transcription</keyword>
<feature type="region of interest" description="Disordered" evidence="7">
    <location>
        <begin position="72"/>
        <end position="114"/>
    </location>
</feature>
<evidence type="ECO:0000313" key="10">
    <source>
        <dbReference type="Proteomes" id="UP000887568"/>
    </source>
</evidence>
<sequence length="362" mass="40516">MADLADVAEIRLVAKKKTKSVVWNYFGFEPNEDGAPKNENEAICRLCRKKVAAKQGNTSNLLAHVRANHPATHARITTGKQRATDAASRSSAGLGVDPGASTSTESTASTSVKQGTIKDAFSRATKYSRQSSRWKELTDSVTHFLAKEMLPFYTVEKRGFKAMLSKFDRQYELPGRRHFSKVAIPQLYTQVRSRVEDEMREADFFSATTDMWSSSNMEPYMSFTIHFISPDWKLQSRCLDTSFLPESHTAENLANALRSTLTQWNLPVSKLSCITTDNGANIVAAIRQLQWPWLNCFGHNLNLGVTRAITDEPQRQRTSRALGLCRSIVGSFSHSWSLKKELTKTQGNLNLPEHSLITVGTH</sequence>
<dbReference type="RefSeq" id="XP_038062433.1">
    <property type="nucleotide sequence ID" value="XM_038206505.1"/>
</dbReference>
<dbReference type="GO" id="GO:0003677">
    <property type="term" value="F:DNA binding"/>
    <property type="evidence" value="ECO:0007669"/>
    <property type="project" value="InterPro"/>
</dbReference>
<evidence type="ECO:0000256" key="2">
    <source>
        <dbReference type="ARBA" id="ARBA00022771"/>
    </source>
</evidence>
<name>A0A914AFD5_PATMI</name>
<keyword evidence="10" id="KW-1185">Reference proteome</keyword>
<evidence type="ECO:0000313" key="9">
    <source>
        <dbReference type="EnsemblMetazoa" id="XP_038062433.1"/>
    </source>
</evidence>
<dbReference type="PROSITE" id="PS50808">
    <property type="entry name" value="ZF_BED"/>
    <property type="match status" value="1"/>
</dbReference>
<dbReference type="SUPFAM" id="SSF53098">
    <property type="entry name" value="Ribonuclease H-like"/>
    <property type="match status" value="1"/>
</dbReference>
<dbReference type="OMA" id="YISATEH"/>
<feature type="domain" description="BED-type" evidence="8">
    <location>
        <begin position="17"/>
        <end position="76"/>
    </location>
</feature>
<dbReference type="GeneID" id="119732927"/>
<dbReference type="SUPFAM" id="SSF57667">
    <property type="entry name" value="beta-beta-alpha zinc fingers"/>
    <property type="match status" value="1"/>
</dbReference>
<dbReference type="SUPFAM" id="SSF140996">
    <property type="entry name" value="Hermes dimerisation domain"/>
    <property type="match status" value="1"/>
</dbReference>
<dbReference type="OrthoDB" id="1607513at2759"/>
<dbReference type="SMART" id="SM00614">
    <property type="entry name" value="ZnF_BED"/>
    <property type="match status" value="1"/>
</dbReference>
<dbReference type="PANTHER" id="PTHR46481">
    <property type="entry name" value="ZINC FINGER BED DOMAIN-CONTAINING PROTEIN 4"/>
    <property type="match status" value="1"/>
</dbReference>
<organism evidence="9 10">
    <name type="scientific">Patiria miniata</name>
    <name type="common">Bat star</name>
    <name type="synonym">Asterina miniata</name>
    <dbReference type="NCBI Taxonomy" id="46514"/>
    <lineage>
        <taxon>Eukaryota</taxon>
        <taxon>Metazoa</taxon>
        <taxon>Echinodermata</taxon>
        <taxon>Eleutherozoa</taxon>
        <taxon>Asterozoa</taxon>
        <taxon>Asteroidea</taxon>
        <taxon>Valvatacea</taxon>
        <taxon>Valvatida</taxon>
        <taxon>Asterinidae</taxon>
        <taxon>Patiria</taxon>
    </lineage>
</organism>
<dbReference type="Pfam" id="PF02892">
    <property type="entry name" value="zf-BED"/>
    <property type="match status" value="1"/>
</dbReference>
<reference evidence="9" key="1">
    <citation type="submission" date="2022-11" db="UniProtKB">
        <authorList>
            <consortium name="EnsemblMetazoa"/>
        </authorList>
    </citation>
    <scope>IDENTIFICATION</scope>
</reference>
<evidence type="ECO:0000259" key="8">
    <source>
        <dbReference type="PROSITE" id="PS50808"/>
    </source>
</evidence>
<evidence type="ECO:0000256" key="6">
    <source>
        <dbReference type="PROSITE-ProRule" id="PRU00027"/>
    </source>
</evidence>
<protein>
    <recommendedName>
        <fullName evidence="8">BED-type domain-containing protein</fullName>
    </recommendedName>
</protein>
<evidence type="ECO:0000256" key="3">
    <source>
        <dbReference type="ARBA" id="ARBA00022833"/>
    </source>
</evidence>
<evidence type="ECO:0000256" key="1">
    <source>
        <dbReference type="ARBA" id="ARBA00022723"/>
    </source>
</evidence>
<evidence type="ECO:0000256" key="4">
    <source>
        <dbReference type="ARBA" id="ARBA00023015"/>
    </source>
</evidence>
<proteinExistence type="predicted"/>
<keyword evidence="4" id="KW-0805">Transcription regulation</keyword>
<dbReference type="AlphaFoldDB" id="A0A914AFD5"/>
<evidence type="ECO:0000256" key="5">
    <source>
        <dbReference type="ARBA" id="ARBA00023163"/>
    </source>
</evidence>
<keyword evidence="3" id="KW-0862">Zinc</keyword>
<dbReference type="InterPro" id="IPR003656">
    <property type="entry name" value="Znf_BED"/>
</dbReference>
<evidence type="ECO:0000256" key="7">
    <source>
        <dbReference type="SAM" id="MobiDB-lite"/>
    </source>
</evidence>